<organism evidence="1 2">
    <name type="scientific">Haemonchus contortus</name>
    <name type="common">Barber pole worm</name>
    <dbReference type="NCBI Taxonomy" id="6289"/>
    <lineage>
        <taxon>Eukaryota</taxon>
        <taxon>Metazoa</taxon>
        <taxon>Ecdysozoa</taxon>
        <taxon>Nematoda</taxon>
        <taxon>Chromadorea</taxon>
        <taxon>Rhabditida</taxon>
        <taxon>Rhabditina</taxon>
        <taxon>Rhabditomorpha</taxon>
        <taxon>Strongyloidea</taxon>
        <taxon>Trichostrongylidae</taxon>
        <taxon>Haemonchus</taxon>
    </lineage>
</organism>
<dbReference type="OMA" id="HDHLMEQ"/>
<dbReference type="Proteomes" id="UP000025227">
    <property type="component" value="Unplaced"/>
</dbReference>
<keyword evidence="1" id="KW-1185">Reference proteome</keyword>
<proteinExistence type="predicted"/>
<dbReference type="OrthoDB" id="5808460at2759"/>
<dbReference type="AlphaFoldDB" id="A0A7I4Z7K6"/>
<dbReference type="WBParaSite" id="HCON_00190050-00001">
    <property type="protein sequence ID" value="HCON_00190050-00001"/>
    <property type="gene ID" value="HCON_00190050"/>
</dbReference>
<accession>A0A7I4Z7K6</accession>
<name>A0A7I4Z7K6_HAECO</name>
<reference evidence="2" key="1">
    <citation type="submission" date="2020-12" db="UniProtKB">
        <authorList>
            <consortium name="WormBaseParasite"/>
        </authorList>
    </citation>
    <scope>IDENTIFICATION</scope>
    <source>
        <strain evidence="2">MHco3</strain>
    </source>
</reference>
<evidence type="ECO:0000313" key="2">
    <source>
        <dbReference type="WBParaSite" id="HCON_00190050-00001"/>
    </source>
</evidence>
<sequence>QPSAKMFDIIMKTLDAICSLVKRSHCFGSQRDVHDHLMEQGSGIGVYRNTVICGDWAYSLQPSQCWTPSMKIEYVQQD</sequence>
<evidence type="ECO:0000313" key="1">
    <source>
        <dbReference type="Proteomes" id="UP000025227"/>
    </source>
</evidence>
<protein>
    <submittedName>
        <fullName evidence="2">Tick transposon</fullName>
    </submittedName>
</protein>